<dbReference type="EMBL" id="JACIDT010000001">
    <property type="protein sequence ID" value="MBB3924625.1"/>
    <property type="molecule type" value="Genomic_DNA"/>
</dbReference>
<comment type="caution">
    <text evidence="6">The sequence shown here is derived from an EMBL/GenBank/DDBJ whole genome shotgun (WGS) entry which is preliminary data.</text>
</comment>
<keyword evidence="2" id="KW-0697">Rotamase</keyword>
<reference evidence="6 7" key="1">
    <citation type="submission" date="2020-08" db="EMBL/GenBank/DDBJ databases">
        <title>Genomic Encyclopedia of Type Strains, Phase IV (KMG-IV): sequencing the most valuable type-strain genomes for metagenomic binning, comparative biology and taxonomic classification.</title>
        <authorList>
            <person name="Goeker M."/>
        </authorList>
    </citation>
    <scope>NUCLEOTIDE SEQUENCE [LARGE SCALE GENOMIC DNA]</scope>
    <source>
        <strain evidence="6 7">DSM 26189</strain>
    </source>
</reference>
<feature type="chain" id="PRO_5030836362" description="peptidylprolyl isomerase" evidence="4">
    <location>
        <begin position="24"/>
        <end position="219"/>
    </location>
</feature>
<keyword evidence="4" id="KW-0732">Signal</keyword>
<sequence>MAARFPAFLLLALLLFRPLSAPAQPANRPVPGHVRVELVTSMGSITVALDTRRAPRTSANFLAYVDDGRLDGTSFYRAARRKADPKLGYIQGGIRTNLRRALPPIPLEPTDATGIRHLDATISMARQDRPDSATGNFILTVGPTPYMDASGDYRGYAAFGRVVAGMDVVKRILALPSGGGEGQMKGQMILKPVTLIRAKRLDGTPRPSGRPKAWLLWEK</sequence>
<dbReference type="AlphaFoldDB" id="A0A7W6BJ30"/>
<dbReference type="Gene3D" id="2.40.100.10">
    <property type="entry name" value="Cyclophilin-like"/>
    <property type="match status" value="1"/>
</dbReference>
<accession>A0A7W6BJ30</accession>
<name>A0A7W6BJ30_9SPHN</name>
<dbReference type="Proteomes" id="UP000571950">
    <property type="component" value="Unassembled WGS sequence"/>
</dbReference>
<feature type="signal peptide" evidence="4">
    <location>
        <begin position="1"/>
        <end position="23"/>
    </location>
</feature>
<dbReference type="EC" id="5.2.1.8" evidence="1"/>
<gene>
    <name evidence="6" type="ORF">GGR43_000319</name>
</gene>
<dbReference type="GO" id="GO:0003755">
    <property type="term" value="F:peptidyl-prolyl cis-trans isomerase activity"/>
    <property type="evidence" value="ECO:0007669"/>
    <property type="project" value="UniProtKB-KW"/>
</dbReference>
<evidence type="ECO:0000256" key="4">
    <source>
        <dbReference type="SAM" id="SignalP"/>
    </source>
</evidence>
<dbReference type="SUPFAM" id="SSF50891">
    <property type="entry name" value="Cyclophilin-like"/>
    <property type="match status" value="1"/>
</dbReference>
<feature type="domain" description="PPIase cyclophilin-type" evidence="5">
    <location>
        <begin position="40"/>
        <end position="200"/>
    </location>
</feature>
<dbReference type="InterPro" id="IPR044665">
    <property type="entry name" value="E_coli_cyclophilin_A-like"/>
</dbReference>
<dbReference type="InterPro" id="IPR029000">
    <property type="entry name" value="Cyclophilin-like_dom_sf"/>
</dbReference>
<evidence type="ECO:0000259" key="5">
    <source>
        <dbReference type="PROSITE" id="PS50072"/>
    </source>
</evidence>
<evidence type="ECO:0000313" key="6">
    <source>
        <dbReference type="EMBL" id="MBB3924625.1"/>
    </source>
</evidence>
<keyword evidence="3 6" id="KW-0413">Isomerase</keyword>
<dbReference type="InterPro" id="IPR002130">
    <property type="entry name" value="Cyclophilin-type_PPIase_dom"/>
</dbReference>
<dbReference type="PROSITE" id="PS50072">
    <property type="entry name" value="CSA_PPIASE_2"/>
    <property type="match status" value="1"/>
</dbReference>
<evidence type="ECO:0000313" key="7">
    <source>
        <dbReference type="Proteomes" id="UP000571950"/>
    </source>
</evidence>
<evidence type="ECO:0000256" key="1">
    <source>
        <dbReference type="ARBA" id="ARBA00013194"/>
    </source>
</evidence>
<dbReference type="PANTHER" id="PTHR43246">
    <property type="entry name" value="PEPTIDYL-PROLYL CIS-TRANS ISOMERASE CYP38, CHLOROPLASTIC"/>
    <property type="match status" value="1"/>
</dbReference>
<evidence type="ECO:0000256" key="3">
    <source>
        <dbReference type="ARBA" id="ARBA00023235"/>
    </source>
</evidence>
<evidence type="ECO:0000256" key="2">
    <source>
        <dbReference type="ARBA" id="ARBA00023110"/>
    </source>
</evidence>
<dbReference type="RefSeq" id="WP_188070181.1">
    <property type="nucleotide sequence ID" value="NZ_BSPS01000124.1"/>
</dbReference>
<organism evidence="6 7">
    <name type="scientific">Sphingobium jiangsuense</name>
    <dbReference type="NCBI Taxonomy" id="870476"/>
    <lineage>
        <taxon>Bacteria</taxon>
        <taxon>Pseudomonadati</taxon>
        <taxon>Pseudomonadota</taxon>
        <taxon>Alphaproteobacteria</taxon>
        <taxon>Sphingomonadales</taxon>
        <taxon>Sphingomonadaceae</taxon>
        <taxon>Sphingobium</taxon>
    </lineage>
</organism>
<keyword evidence="7" id="KW-1185">Reference proteome</keyword>
<proteinExistence type="predicted"/>
<dbReference type="Pfam" id="PF00160">
    <property type="entry name" value="Pro_isomerase"/>
    <property type="match status" value="1"/>
</dbReference>
<protein>
    <recommendedName>
        <fullName evidence="1">peptidylprolyl isomerase</fullName>
        <ecNumber evidence="1">5.2.1.8</ecNumber>
    </recommendedName>
</protein>